<dbReference type="Proteomes" id="UP000005237">
    <property type="component" value="Unassembled WGS sequence"/>
</dbReference>
<dbReference type="AlphaFoldDB" id="A0A8R1EEY9"/>
<keyword evidence="3" id="KW-1185">Reference proteome</keyword>
<sequence length="278" mass="30475">MSSSSIPSDSIILAPAEDRESKTPEMSFEDLYRVVVAMSTSLEQVTLQNNKLVQLNGELIKKVECLELSVKELKENCASKKTFAQVVTAGLKSSAAQVSFIKSAEIANDNEKRNAAVILDKIELPENVSCDGQLGQALLKACEVQDGSVTVFRLQKKSRPAVAQLQLQKKGRCQEDDVKVQQNKVRGSRLLVCSYPSRPVEATARKATCGMEGGCYEEQQSRRVSLHCEKPGMCEGAIQRGRSPSRLGNSRNAHIKHPVSTLKVGYANCCSVVIRFPF</sequence>
<feature type="region of interest" description="Disordered" evidence="1">
    <location>
        <begin position="1"/>
        <end position="21"/>
    </location>
</feature>
<proteinExistence type="predicted"/>
<reference evidence="3" key="1">
    <citation type="submission" date="2010-08" db="EMBL/GenBank/DDBJ databases">
        <authorList>
            <consortium name="Caenorhabditis japonica Sequencing Consortium"/>
            <person name="Wilson R.K."/>
        </authorList>
    </citation>
    <scope>NUCLEOTIDE SEQUENCE [LARGE SCALE GENOMIC DNA]</scope>
    <source>
        <strain evidence="3">DF5081</strain>
    </source>
</reference>
<accession>A0A8R1EEY9</accession>
<organism evidence="2 3">
    <name type="scientific">Caenorhabditis japonica</name>
    <dbReference type="NCBI Taxonomy" id="281687"/>
    <lineage>
        <taxon>Eukaryota</taxon>
        <taxon>Metazoa</taxon>
        <taxon>Ecdysozoa</taxon>
        <taxon>Nematoda</taxon>
        <taxon>Chromadorea</taxon>
        <taxon>Rhabditida</taxon>
        <taxon>Rhabditina</taxon>
        <taxon>Rhabditomorpha</taxon>
        <taxon>Rhabditoidea</taxon>
        <taxon>Rhabditidae</taxon>
        <taxon>Peloderinae</taxon>
        <taxon>Caenorhabditis</taxon>
    </lineage>
</organism>
<protein>
    <submittedName>
        <fullName evidence="2">Uncharacterized protein</fullName>
    </submittedName>
</protein>
<reference evidence="2" key="2">
    <citation type="submission" date="2022-06" db="UniProtKB">
        <authorList>
            <consortium name="EnsemblMetazoa"/>
        </authorList>
    </citation>
    <scope>IDENTIFICATION</scope>
    <source>
        <strain evidence="2">DF5081</strain>
    </source>
</reference>
<feature type="compositionally biased region" description="Low complexity" evidence="1">
    <location>
        <begin position="1"/>
        <end position="12"/>
    </location>
</feature>
<name>A0A8R1EEY9_CAEJA</name>
<evidence type="ECO:0000313" key="2">
    <source>
        <dbReference type="EnsemblMetazoa" id="CJA33492.1"/>
    </source>
</evidence>
<evidence type="ECO:0000256" key="1">
    <source>
        <dbReference type="SAM" id="MobiDB-lite"/>
    </source>
</evidence>
<evidence type="ECO:0000313" key="3">
    <source>
        <dbReference type="Proteomes" id="UP000005237"/>
    </source>
</evidence>
<dbReference type="EnsemblMetazoa" id="CJA33492.1">
    <property type="protein sequence ID" value="CJA33492.1"/>
    <property type="gene ID" value="WBGene00209339"/>
</dbReference>